<dbReference type="InterPro" id="IPR020843">
    <property type="entry name" value="ER"/>
</dbReference>
<dbReference type="InterPro" id="IPR013154">
    <property type="entry name" value="ADH-like_N"/>
</dbReference>
<dbReference type="CDD" id="cd05289">
    <property type="entry name" value="MDR_like_2"/>
    <property type="match status" value="1"/>
</dbReference>
<dbReference type="PANTHER" id="PTHR11695:SF294">
    <property type="entry name" value="RETICULON-4-INTERACTING PROTEIN 1, MITOCHONDRIAL"/>
    <property type="match status" value="1"/>
</dbReference>
<dbReference type="AlphaFoldDB" id="A0A0B5EK55"/>
<gene>
    <name evidence="4" type="ORF">SLNWT_2317</name>
</gene>
<organism evidence="4 5">
    <name type="scientific">Streptomyces albus (strain ATCC 21838 / DSM 41398 / FERM P-419 / JCM 4703 / NBRC 107858)</name>
    <dbReference type="NCBI Taxonomy" id="1081613"/>
    <lineage>
        <taxon>Bacteria</taxon>
        <taxon>Bacillati</taxon>
        <taxon>Actinomycetota</taxon>
        <taxon>Actinomycetes</taxon>
        <taxon>Kitasatosporales</taxon>
        <taxon>Streptomycetaceae</taxon>
        <taxon>Streptomyces</taxon>
    </lineage>
</organism>
<protein>
    <submittedName>
        <fullName evidence="4">Dehydrogenase</fullName>
    </submittedName>
</protein>
<evidence type="ECO:0000256" key="2">
    <source>
        <dbReference type="SAM" id="MobiDB-lite"/>
    </source>
</evidence>
<dbReference type="KEGG" id="sals:SLNWT_2317"/>
<keyword evidence="1" id="KW-0560">Oxidoreductase</keyword>
<evidence type="ECO:0000313" key="4">
    <source>
        <dbReference type="EMBL" id="AJE82693.1"/>
    </source>
</evidence>
<dbReference type="PANTHER" id="PTHR11695">
    <property type="entry name" value="ALCOHOL DEHYDROGENASE RELATED"/>
    <property type="match status" value="1"/>
</dbReference>
<dbReference type="Pfam" id="PF08240">
    <property type="entry name" value="ADH_N"/>
    <property type="match status" value="1"/>
</dbReference>
<dbReference type="SUPFAM" id="SSF51735">
    <property type="entry name" value="NAD(P)-binding Rossmann-fold domains"/>
    <property type="match status" value="1"/>
</dbReference>
<dbReference type="InterPro" id="IPR050700">
    <property type="entry name" value="YIM1/Zinc_Alcohol_DH_Fams"/>
</dbReference>
<dbReference type="Proteomes" id="UP000031523">
    <property type="component" value="Chromosome"/>
</dbReference>
<dbReference type="Gene3D" id="3.40.50.720">
    <property type="entry name" value="NAD(P)-binding Rossmann-like Domain"/>
    <property type="match status" value="1"/>
</dbReference>
<name>A0A0B5EK55_STRA4</name>
<feature type="region of interest" description="Disordered" evidence="2">
    <location>
        <begin position="1"/>
        <end position="35"/>
    </location>
</feature>
<evidence type="ECO:0000313" key="5">
    <source>
        <dbReference type="Proteomes" id="UP000031523"/>
    </source>
</evidence>
<dbReference type="Gene3D" id="3.90.180.10">
    <property type="entry name" value="Medium-chain alcohol dehydrogenases, catalytic domain"/>
    <property type="match status" value="1"/>
</dbReference>
<dbReference type="SMART" id="SM00829">
    <property type="entry name" value="PKS_ER"/>
    <property type="match status" value="1"/>
</dbReference>
<dbReference type="Pfam" id="PF13602">
    <property type="entry name" value="ADH_zinc_N_2"/>
    <property type="match status" value="1"/>
</dbReference>
<dbReference type="GO" id="GO:0008270">
    <property type="term" value="F:zinc ion binding"/>
    <property type="evidence" value="ECO:0007669"/>
    <property type="project" value="InterPro"/>
</dbReference>
<dbReference type="SUPFAM" id="SSF50129">
    <property type="entry name" value="GroES-like"/>
    <property type="match status" value="1"/>
</dbReference>
<dbReference type="PROSITE" id="PS01162">
    <property type="entry name" value="QOR_ZETA_CRYSTAL"/>
    <property type="match status" value="1"/>
</dbReference>
<keyword evidence="5" id="KW-1185">Reference proteome</keyword>
<feature type="domain" description="Enoyl reductase (ER)" evidence="3">
    <location>
        <begin position="40"/>
        <end position="337"/>
    </location>
</feature>
<dbReference type="GO" id="GO:0016491">
    <property type="term" value="F:oxidoreductase activity"/>
    <property type="evidence" value="ECO:0007669"/>
    <property type="project" value="UniProtKB-KW"/>
</dbReference>
<dbReference type="EMBL" id="CP010519">
    <property type="protein sequence ID" value="AJE82693.1"/>
    <property type="molecule type" value="Genomic_DNA"/>
</dbReference>
<feature type="compositionally biased region" description="Low complexity" evidence="2">
    <location>
        <begin position="10"/>
        <end position="29"/>
    </location>
</feature>
<dbReference type="InterPro" id="IPR036291">
    <property type="entry name" value="NAD(P)-bd_dom_sf"/>
</dbReference>
<reference evidence="4 5" key="1">
    <citation type="submission" date="2015-01" db="EMBL/GenBank/DDBJ databases">
        <title>Enhanced salinomycin production by adjusting the supply of polyketide extender units in Streptomyce albus DSM 41398.</title>
        <authorList>
            <person name="Lu C."/>
        </authorList>
    </citation>
    <scope>NUCLEOTIDE SEQUENCE [LARGE SCALE GENOMIC DNA]</scope>
    <source>
        <strain evidence="5">ATCC 21838 / DSM 41398 / FERM P-419 / JCM 4703 / NBRC 107858</strain>
    </source>
</reference>
<evidence type="ECO:0000259" key="3">
    <source>
        <dbReference type="SMART" id="SM00829"/>
    </source>
</evidence>
<evidence type="ECO:0000256" key="1">
    <source>
        <dbReference type="ARBA" id="ARBA00023002"/>
    </source>
</evidence>
<sequence>MTQHRDQHTPGEPTGTASAATPADAPSGPRMHALSQRTLGGPEVLELAELPRPAPGPSQLLVAVHAAGLNPTDWKHRAHPAFLPAPPFVLGWDVSGTVEEVGVGVTLFQPGDEVFGMLPYPYGAGSHAEYVTGPARAFARKPAGIDHVQAGALPLASLTAWQALVDTAGLEAGQRVLIHAAAGGVGHLAVQIAKARGAYVIGTASAGKHDFLRGLGADELIDYRTTDCAEAVREADVVLDTIGGEYRSRSLRTLRPGGLLVSILPVDREELVAEAESLGVRAETLLVEADHTGMQAIAALAASGQLRAEIAGTYPLAEGAKAHALGETNRTTGKLVLTVR</sequence>
<dbReference type="InterPro" id="IPR011032">
    <property type="entry name" value="GroES-like_sf"/>
</dbReference>
<proteinExistence type="predicted"/>
<accession>A0A0B5EK55</accession>
<dbReference type="InterPro" id="IPR002364">
    <property type="entry name" value="Quin_OxRdtase/zeta-crystal_CS"/>
</dbReference>